<feature type="chain" id="PRO_5034535781" evidence="6">
    <location>
        <begin position="24"/>
        <end position="274"/>
    </location>
</feature>
<evidence type="ECO:0000313" key="8">
    <source>
        <dbReference type="Proteomes" id="UP000664405"/>
    </source>
</evidence>
<reference evidence="7" key="1">
    <citation type="submission" date="2020-12" db="EMBL/GenBank/DDBJ databases">
        <title>Oil enriched cultivation method for isolating marine PHA-producing bacteria.</title>
        <authorList>
            <person name="Zheng W."/>
            <person name="Yu S."/>
            <person name="Huang Y."/>
        </authorList>
    </citation>
    <scope>NUCLEOTIDE SEQUENCE</scope>
    <source>
        <strain evidence="7">SY-2-3</strain>
    </source>
</reference>
<evidence type="ECO:0000313" key="7">
    <source>
        <dbReference type="EMBL" id="MBN8196315.1"/>
    </source>
</evidence>
<protein>
    <submittedName>
        <fullName evidence="7">MipA/OmpV family protein</fullName>
    </submittedName>
</protein>
<keyword evidence="4" id="KW-0472">Membrane</keyword>
<accession>A0A8I1SJ81</accession>
<evidence type="ECO:0000256" key="4">
    <source>
        <dbReference type="ARBA" id="ARBA00023136"/>
    </source>
</evidence>
<evidence type="ECO:0000256" key="1">
    <source>
        <dbReference type="ARBA" id="ARBA00004442"/>
    </source>
</evidence>
<name>A0A8I1SJ81_9PROT</name>
<dbReference type="PANTHER" id="PTHR38776">
    <property type="entry name" value="MLTA-INTERACTING PROTEIN-RELATED"/>
    <property type="match status" value="1"/>
</dbReference>
<dbReference type="AlphaFoldDB" id="A0A8I1SJ81"/>
<evidence type="ECO:0000256" key="3">
    <source>
        <dbReference type="ARBA" id="ARBA00022729"/>
    </source>
</evidence>
<evidence type="ECO:0000256" key="6">
    <source>
        <dbReference type="SAM" id="SignalP"/>
    </source>
</evidence>
<proteinExistence type="inferred from homology"/>
<dbReference type="InterPro" id="IPR010583">
    <property type="entry name" value="MipA"/>
</dbReference>
<evidence type="ECO:0000256" key="2">
    <source>
        <dbReference type="ARBA" id="ARBA00005722"/>
    </source>
</evidence>
<organism evidence="7 8">
    <name type="scientific">Thalassospira povalilytica</name>
    <dbReference type="NCBI Taxonomy" id="732237"/>
    <lineage>
        <taxon>Bacteria</taxon>
        <taxon>Pseudomonadati</taxon>
        <taxon>Pseudomonadota</taxon>
        <taxon>Alphaproteobacteria</taxon>
        <taxon>Rhodospirillales</taxon>
        <taxon>Thalassospiraceae</taxon>
        <taxon>Thalassospira</taxon>
    </lineage>
</organism>
<dbReference type="GO" id="GO:0009279">
    <property type="term" value="C:cell outer membrane"/>
    <property type="evidence" value="ECO:0007669"/>
    <property type="project" value="UniProtKB-SubCell"/>
</dbReference>
<dbReference type="GO" id="GO:0009252">
    <property type="term" value="P:peptidoglycan biosynthetic process"/>
    <property type="evidence" value="ECO:0007669"/>
    <property type="project" value="TreeGrafter"/>
</dbReference>
<gene>
    <name evidence="7" type="ORF">JF547_07525</name>
</gene>
<sequence length="274" mass="30159">MVLGGLVISTTAIIMALSSDAYAQSATPGQKEIIREQVNPQTEDALKPWLGGDWQIGVLGRVSSNPYRGADNTDLTGLPMLAYDAERLHVGIDGINAKVWENKFGSVSLLGNLRMEPFDPDDSPYLKGLEDRDMAFEAGLGGSLRLWRGEVKASYLTDLNDAYGGHEIDVGYYIPTNWDRFNFNIGGGVTWQSEELVDYNVGVKRSEARSDRGFYAPDAAFVPHLDFSVIYPVTESFAVIGTSDVRFLPDEYTDSSIIEDDYVISAGLVLVYTF</sequence>
<comment type="similarity">
    <text evidence="2">Belongs to the MipA/OmpV family.</text>
</comment>
<comment type="caution">
    <text evidence="7">The sequence shown here is derived from an EMBL/GenBank/DDBJ whole genome shotgun (WGS) entry which is preliminary data.</text>
</comment>
<feature type="signal peptide" evidence="6">
    <location>
        <begin position="1"/>
        <end position="23"/>
    </location>
</feature>
<comment type="subcellular location">
    <subcellularLocation>
        <location evidence="1">Cell outer membrane</location>
    </subcellularLocation>
</comment>
<dbReference type="Proteomes" id="UP000664405">
    <property type="component" value="Unassembled WGS sequence"/>
</dbReference>
<dbReference type="Pfam" id="PF06629">
    <property type="entry name" value="MipA"/>
    <property type="match status" value="1"/>
</dbReference>
<evidence type="ECO:0000256" key="5">
    <source>
        <dbReference type="ARBA" id="ARBA00023237"/>
    </source>
</evidence>
<dbReference type="EMBL" id="JAEKJW010000001">
    <property type="protein sequence ID" value="MBN8196315.1"/>
    <property type="molecule type" value="Genomic_DNA"/>
</dbReference>
<keyword evidence="5" id="KW-0998">Cell outer membrane</keyword>
<keyword evidence="3 6" id="KW-0732">Signal</keyword>
<dbReference type="PANTHER" id="PTHR38776:SF1">
    <property type="entry name" value="MLTA-INTERACTING PROTEIN-RELATED"/>
    <property type="match status" value="1"/>
</dbReference>